<keyword evidence="6 8" id="KW-0648">Protein biosynthesis</keyword>
<dbReference type="CDD" id="cd08704">
    <property type="entry name" value="Met_tRNA_FMT_C"/>
    <property type="match status" value="1"/>
</dbReference>
<dbReference type="InterPro" id="IPR005794">
    <property type="entry name" value="Fmt"/>
</dbReference>
<comment type="function">
    <text evidence="1 8">Attaches a formyl group to the free amino group of methionyl-tRNA(fMet). The formyl group appears to play a dual role in the initiator identity of N-formylmethionyl-tRNA by promoting its recognition by IF2 and preventing the misappropriation of this tRNA by the elongation apparatus.</text>
</comment>
<comment type="similarity">
    <text evidence="2 8">Belongs to the Fmt family.</text>
</comment>
<evidence type="ECO:0000256" key="4">
    <source>
        <dbReference type="ARBA" id="ARBA00016014"/>
    </source>
</evidence>
<proteinExistence type="inferred from homology"/>
<evidence type="ECO:0000256" key="7">
    <source>
        <dbReference type="ARBA" id="ARBA00048558"/>
    </source>
</evidence>
<dbReference type="FunFam" id="3.40.50.12230:FF:000001">
    <property type="entry name" value="Methionyl-tRNA formyltransferase"/>
    <property type="match status" value="1"/>
</dbReference>
<organism evidence="11 13">
    <name type="scientific">Aliidiomarina maris</name>
    <dbReference type="NCBI Taxonomy" id="531312"/>
    <lineage>
        <taxon>Bacteria</taxon>
        <taxon>Pseudomonadati</taxon>
        <taxon>Pseudomonadota</taxon>
        <taxon>Gammaproteobacteria</taxon>
        <taxon>Alteromonadales</taxon>
        <taxon>Idiomarinaceae</taxon>
        <taxon>Aliidiomarina</taxon>
    </lineage>
</organism>
<dbReference type="InterPro" id="IPR005793">
    <property type="entry name" value="Formyl_trans_C"/>
</dbReference>
<dbReference type="SUPFAM" id="SSF53328">
    <property type="entry name" value="Formyltransferase"/>
    <property type="match status" value="1"/>
</dbReference>
<evidence type="ECO:0000313" key="12">
    <source>
        <dbReference type="EMBL" id="RUO24613.1"/>
    </source>
</evidence>
<dbReference type="Proteomes" id="UP000249203">
    <property type="component" value="Unassembled WGS sequence"/>
</dbReference>
<feature type="binding site" evidence="8">
    <location>
        <begin position="109"/>
        <end position="112"/>
    </location>
    <ligand>
        <name>(6S)-5,6,7,8-tetrahydrofolate</name>
        <dbReference type="ChEBI" id="CHEBI:57453"/>
    </ligand>
</feature>
<comment type="caution">
    <text evidence="11">The sequence shown here is derived from an EMBL/GenBank/DDBJ whole genome shotgun (WGS) entry which is preliminary data.</text>
</comment>
<dbReference type="EMBL" id="PIPK01000006">
    <property type="protein sequence ID" value="RUO24613.1"/>
    <property type="molecule type" value="Genomic_DNA"/>
</dbReference>
<dbReference type="PANTHER" id="PTHR11138">
    <property type="entry name" value="METHIONYL-TRNA FORMYLTRANSFERASE"/>
    <property type="match status" value="1"/>
</dbReference>
<dbReference type="Pfam" id="PF00551">
    <property type="entry name" value="Formyl_trans_N"/>
    <property type="match status" value="1"/>
</dbReference>
<dbReference type="InterPro" id="IPR037022">
    <property type="entry name" value="Formyl_trans_C_sf"/>
</dbReference>
<evidence type="ECO:0000313" key="13">
    <source>
        <dbReference type="Proteomes" id="UP000249203"/>
    </source>
</evidence>
<dbReference type="GO" id="GO:0004479">
    <property type="term" value="F:methionyl-tRNA formyltransferase activity"/>
    <property type="evidence" value="ECO:0007669"/>
    <property type="project" value="UniProtKB-UniRule"/>
</dbReference>
<evidence type="ECO:0000256" key="6">
    <source>
        <dbReference type="ARBA" id="ARBA00022917"/>
    </source>
</evidence>
<feature type="domain" description="Formyl transferase N-terminal" evidence="9">
    <location>
        <begin position="1"/>
        <end position="180"/>
    </location>
</feature>
<evidence type="ECO:0000256" key="2">
    <source>
        <dbReference type="ARBA" id="ARBA00010699"/>
    </source>
</evidence>
<reference evidence="11 13" key="2">
    <citation type="submission" date="2018-06" db="EMBL/GenBank/DDBJ databases">
        <title>Genomic Encyclopedia of Type Strains, Phase III (KMG-III): the genomes of soil and plant-associated and newly described type strains.</title>
        <authorList>
            <person name="Whitman W."/>
        </authorList>
    </citation>
    <scope>NUCLEOTIDE SEQUENCE [LARGE SCALE GENOMIC DNA]</scope>
    <source>
        <strain evidence="11 13">CGMCC 1.15366</strain>
    </source>
</reference>
<dbReference type="FunFam" id="3.40.50.170:FF:000003">
    <property type="entry name" value="Methionyl-tRNA formyltransferase"/>
    <property type="match status" value="1"/>
</dbReference>
<dbReference type="CDD" id="cd08646">
    <property type="entry name" value="FMT_core_Met-tRNA-FMT_N"/>
    <property type="match status" value="1"/>
</dbReference>
<evidence type="ECO:0000256" key="3">
    <source>
        <dbReference type="ARBA" id="ARBA00012261"/>
    </source>
</evidence>
<dbReference type="Gene3D" id="3.40.50.170">
    <property type="entry name" value="Formyl transferase, N-terminal domain"/>
    <property type="match status" value="1"/>
</dbReference>
<dbReference type="InterPro" id="IPR002376">
    <property type="entry name" value="Formyl_transf_N"/>
</dbReference>
<dbReference type="HAMAP" id="MF_00182">
    <property type="entry name" value="Formyl_trans"/>
    <property type="match status" value="1"/>
</dbReference>
<evidence type="ECO:0000313" key="14">
    <source>
        <dbReference type="Proteomes" id="UP000287865"/>
    </source>
</evidence>
<evidence type="ECO:0000259" key="10">
    <source>
        <dbReference type="Pfam" id="PF02911"/>
    </source>
</evidence>
<dbReference type="NCBIfam" id="TIGR00460">
    <property type="entry name" value="fmt"/>
    <property type="match status" value="1"/>
</dbReference>
<dbReference type="InterPro" id="IPR001555">
    <property type="entry name" value="GART_AS"/>
</dbReference>
<dbReference type="GO" id="GO:0005829">
    <property type="term" value="C:cytosol"/>
    <property type="evidence" value="ECO:0007669"/>
    <property type="project" value="TreeGrafter"/>
</dbReference>
<keyword evidence="5 8" id="KW-0808">Transferase</keyword>
<dbReference type="EMBL" id="QLMD01000006">
    <property type="protein sequence ID" value="RAJ97004.1"/>
    <property type="molecule type" value="Genomic_DNA"/>
</dbReference>
<reference evidence="12 14" key="1">
    <citation type="journal article" date="2018" name="Front. Microbiol.">
        <title>Genome-Based Analysis Reveals the Taxonomy and Diversity of the Family Idiomarinaceae.</title>
        <authorList>
            <person name="Liu Y."/>
            <person name="Lai Q."/>
            <person name="Shao Z."/>
        </authorList>
    </citation>
    <scope>NUCLEOTIDE SEQUENCE [LARGE SCALE GENOMIC DNA]</scope>
    <source>
        <strain evidence="12 14">CF12-14</strain>
    </source>
</reference>
<sequence length="322" mass="34585">MRIIFAGTPDFAARHLAALLETDHQVVAVYTQPDRPAGRGKKLQASSVKQLALTHGLPVEQPANFKQSDALTQLQSYQADLMIVVAYGLLLPQAVLDAPRLGCINVHGSLLPRWRGAAPIQRAIWAGDTVTGVTIMQMDAGLDTGPMLLKHSVAIDPQETSASLYDKLAEFGPQALIEAVDKLAADGLPAEQQDNHAATYASKLNKDEARIDWQQSAVFIERCIRAFTPWPGTEFYLQGERFKVIQGRIVAWAEHANPGTASPGTIVRADKQGIWVSCGEGTLALESIQPIGKKPMSAADLLNGRGQLFAVGCVMDATAGDA</sequence>
<evidence type="ECO:0000256" key="5">
    <source>
        <dbReference type="ARBA" id="ARBA00022679"/>
    </source>
</evidence>
<evidence type="ECO:0000313" key="11">
    <source>
        <dbReference type="EMBL" id="RAJ97004.1"/>
    </source>
</evidence>
<dbReference type="PROSITE" id="PS00373">
    <property type="entry name" value="GART"/>
    <property type="match status" value="1"/>
</dbReference>
<dbReference type="Gene3D" id="3.10.25.10">
    <property type="entry name" value="Formyl transferase, C-terminal domain"/>
    <property type="match status" value="1"/>
</dbReference>
<dbReference type="RefSeq" id="WP_111569377.1">
    <property type="nucleotide sequence ID" value="NZ_PIPK01000006.1"/>
</dbReference>
<dbReference type="Proteomes" id="UP000287865">
    <property type="component" value="Unassembled WGS sequence"/>
</dbReference>
<gene>
    <name evidence="8" type="primary">fmt</name>
    <name evidence="11" type="ORF">B0I24_10667</name>
    <name evidence="12" type="ORF">CWE07_08045</name>
</gene>
<protein>
    <recommendedName>
        <fullName evidence="4 8">Methionyl-tRNA formyltransferase</fullName>
        <ecNumber evidence="3 8">2.1.2.9</ecNumber>
    </recommendedName>
</protein>
<dbReference type="EC" id="2.1.2.9" evidence="3 8"/>
<dbReference type="InterPro" id="IPR041711">
    <property type="entry name" value="Met-tRNA-FMT_N"/>
</dbReference>
<dbReference type="AlphaFoldDB" id="A0A327WXQ7"/>
<dbReference type="InterPro" id="IPR036477">
    <property type="entry name" value="Formyl_transf_N_sf"/>
</dbReference>
<dbReference type="OrthoDB" id="9802815at2"/>
<keyword evidence="14" id="KW-1185">Reference proteome</keyword>
<dbReference type="SUPFAM" id="SSF50486">
    <property type="entry name" value="FMT C-terminal domain-like"/>
    <property type="match status" value="1"/>
</dbReference>
<comment type="catalytic activity">
    <reaction evidence="7 8">
        <text>L-methionyl-tRNA(fMet) + (6R)-10-formyltetrahydrofolate = N-formyl-L-methionyl-tRNA(fMet) + (6S)-5,6,7,8-tetrahydrofolate + H(+)</text>
        <dbReference type="Rhea" id="RHEA:24380"/>
        <dbReference type="Rhea" id="RHEA-COMP:9952"/>
        <dbReference type="Rhea" id="RHEA-COMP:9953"/>
        <dbReference type="ChEBI" id="CHEBI:15378"/>
        <dbReference type="ChEBI" id="CHEBI:57453"/>
        <dbReference type="ChEBI" id="CHEBI:78530"/>
        <dbReference type="ChEBI" id="CHEBI:78844"/>
        <dbReference type="ChEBI" id="CHEBI:195366"/>
        <dbReference type="EC" id="2.1.2.9"/>
    </reaction>
</comment>
<evidence type="ECO:0000259" key="9">
    <source>
        <dbReference type="Pfam" id="PF00551"/>
    </source>
</evidence>
<evidence type="ECO:0000256" key="8">
    <source>
        <dbReference type="HAMAP-Rule" id="MF_00182"/>
    </source>
</evidence>
<dbReference type="PANTHER" id="PTHR11138:SF5">
    <property type="entry name" value="METHIONYL-TRNA FORMYLTRANSFERASE, MITOCHONDRIAL"/>
    <property type="match status" value="1"/>
</dbReference>
<name>A0A327WXQ7_9GAMM</name>
<dbReference type="InterPro" id="IPR044135">
    <property type="entry name" value="Met-tRNA-FMT_C"/>
</dbReference>
<feature type="domain" description="Formyl transferase C-terminal" evidence="10">
    <location>
        <begin position="203"/>
        <end position="305"/>
    </location>
</feature>
<dbReference type="Pfam" id="PF02911">
    <property type="entry name" value="Formyl_trans_C"/>
    <property type="match status" value="1"/>
</dbReference>
<evidence type="ECO:0000256" key="1">
    <source>
        <dbReference type="ARBA" id="ARBA00002606"/>
    </source>
</evidence>
<accession>A0A327WXQ7</accession>
<dbReference type="InterPro" id="IPR011034">
    <property type="entry name" value="Formyl_transferase-like_C_sf"/>
</dbReference>